<dbReference type="CDD" id="cd05380">
    <property type="entry name" value="CAP_euk"/>
    <property type="match status" value="1"/>
</dbReference>
<feature type="chain" id="PRO_5009327107" description="SCP domain-containing protein" evidence="5">
    <location>
        <begin position="21"/>
        <end position="264"/>
    </location>
</feature>
<dbReference type="InterPro" id="IPR034763">
    <property type="entry name" value="P14a_insect"/>
</dbReference>
<dbReference type="OrthoDB" id="414826at2759"/>
<dbReference type="SUPFAM" id="SSF55797">
    <property type="entry name" value="PR-1-like"/>
    <property type="match status" value="1"/>
</dbReference>
<keyword evidence="8" id="KW-1185">Reference proteome</keyword>
<reference evidence="7" key="1">
    <citation type="submission" date="2020-05" db="UniProtKB">
        <authorList>
            <consortium name="EnsemblMetazoa"/>
        </authorList>
    </citation>
    <scope>IDENTIFICATION</scope>
    <source>
        <strain evidence="7">USDA</strain>
    </source>
</reference>
<proteinExistence type="inferred from homology"/>
<name>A0A1I8PPD0_STOCA</name>
<dbReference type="InterPro" id="IPR035940">
    <property type="entry name" value="CAP_sf"/>
</dbReference>
<keyword evidence="4 5" id="KW-0732">Signal</keyword>
<comment type="subcellular location">
    <subcellularLocation>
        <location evidence="1">Secreted</location>
    </subcellularLocation>
</comment>
<dbReference type="Proteomes" id="UP000095300">
    <property type="component" value="Unassembled WGS sequence"/>
</dbReference>
<evidence type="ECO:0000256" key="2">
    <source>
        <dbReference type="ARBA" id="ARBA00009923"/>
    </source>
</evidence>
<comment type="similarity">
    <text evidence="2">Belongs to the CRISP family.</text>
</comment>
<evidence type="ECO:0000256" key="1">
    <source>
        <dbReference type="ARBA" id="ARBA00004613"/>
    </source>
</evidence>
<feature type="signal peptide" evidence="5">
    <location>
        <begin position="1"/>
        <end position="20"/>
    </location>
</feature>
<dbReference type="GO" id="GO:0005576">
    <property type="term" value="C:extracellular region"/>
    <property type="evidence" value="ECO:0007669"/>
    <property type="project" value="UniProtKB-SubCell"/>
</dbReference>
<dbReference type="PANTHER" id="PTHR10334">
    <property type="entry name" value="CYSTEINE-RICH SECRETORY PROTEIN-RELATED"/>
    <property type="match status" value="1"/>
</dbReference>
<dbReference type="SMART" id="SM00198">
    <property type="entry name" value="SCP"/>
    <property type="match status" value="1"/>
</dbReference>
<feature type="domain" description="SCP" evidence="6">
    <location>
        <begin position="67"/>
        <end position="226"/>
    </location>
</feature>
<dbReference type="AlphaFoldDB" id="A0A1I8PPD0"/>
<dbReference type="InterPro" id="IPR001283">
    <property type="entry name" value="CRISP-related"/>
</dbReference>
<sequence length="264" mass="30482">MARCTSIALLIYLFAYEVSATTTTYSKFLTFSENPCNYCSTHIACRNTWKFPDSCNLNAEFVTMTPELRNFLMDLHNERRNILAGGNQKGYLPAVRMATMSWNYEFEYLSALNLLQCDLKHDKCRRTPTHPYVGQNLASLTWNTKELSIEEILTLLVDYWYKEHQYITMDHIKYFPRANLPHAIGHFTQMAQERANAVGCAVMRHSSEDLRHVLLACNYSFANFYNVTIYRHGSAASKCQTGVNTKYTNLCSAREKYNTSSLVY</sequence>
<organism evidence="7 8">
    <name type="scientific">Stomoxys calcitrans</name>
    <name type="common">Stable fly</name>
    <name type="synonym">Conops calcitrans</name>
    <dbReference type="NCBI Taxonomy" id="35570"/>
    <lineage>
        <taxon>Eukaryota</taxon>
        <taxon>Metazoa</taxon>
        <taxon>Ecdysozoa</taxon>
        <taxon>Arthropoda</taxon>
        <taxon>Hexapoda</taxon>
        <taxon>Insecta</taxon>
        <taxon>Pterygota</taxon>
        <taxon>Neoptera</taxon>
        <taxon>Endopterygota</taxon>
        <taxon>Diptera</taxon>
        <taxon>Brachycera</taxon>
        <taxon>Muscomorpha</taxon>
        <taxon>Muscoidea</taxon>
        <taxon>Muscidae</taxon>
        <taxon>Stomoxys</taxon>
    </lineage>
</organism>
<protein>
    <recommendedName>
        <fullName evidence="6">SCP domain-containing protein</fullName>
    </recommendedName>
</protein>
<evidence type="ECO:0000256" key="4">
    <source>
        <dbReference type="ARBA" id="ARBA00022729"/>
    </source>
</evidence>
<dbReference type="Gene3D" id="3.40.33.10">
    <property type="entry name" value="CAP"/>
    <property type="match status" value="1"/>
</dbReference>
<evidence type="ECO:0000259" key="6">
    <source>
        <dbReference type="SMART" id="SM00198"/>
    </source>
</evidence>
<accession>A0A1I8PPD0</accession>
<dbReference type="PIRSF" id="PIRSF038921">
    <property type="entry name" value="P14a"/>
    <property type="match status" value="1"/>
</dbReference>
<dbReference type="InterPro" id="IPR014044">
    <property type="entry name" value="CAP_dom"/>
</dbReference>
<keyword evidence="3" id="KW-0964">Secreted</keyword>
<dbReference type="EnsemblMetazoa" id="SCAU009895-RA">
    <property type="protein sequence ID" value="SCAU009895-PA"/>
    <property type="gene ID" value="SCAU009895"/>
</dbReference>
<evidence type="ECO:0000256" key="5">
    <source>
        <dbReference type="SAM" id="SignalP"/>
    </source>
</evidence>
<dbReference type="VEuPathDB" id="VectorBase:SCAU009895"/>
<dbReference type="KEGG" id="scac:106086905"/>
<evidence type="ECO:0000313" key="8">
    <source>
        <dbReference type="Proteomes" id="UP000095300"/>
    </source>
</evidence>
<evidence type="ECO:0000313" key="7">
    <source>
        <dbReference type="EnsemblMetazoa" id="SCAU009895-PA"/>
    </source>
</evidence>
<gene>
    <name evidence="7" type="primary">106086905</name>
</gene>
<evidence type="ECO:0000256" key="3">
    <source>
        <dbReference type="ARBA" id="ARBA00022525"/>
    </source>
</evidence>
<dbReference type="Pfam" id="PF00188">
    <property type="entry name" value="CAP"/>
    <property type="match status" value="1"/>
</dbReference>